<keyword evidence="5" id="KW-0597">Phosphoprotein</keyword>
<keyword evidence="8 9" id="KW-0472">Membrane</keyword>
<dbReference type="PROSITE" id="PS50109">
    <property type="entry name" value="HIS_KIN"/>
    <property type="match status" value="1"/>
</dbReference>
<dbReference type="EC" id="2.7.13.3" evidence="3"/>
<evidence type="ECO:0000256" key="4">
    <source>
        <dbReference type="ARBA" id="ARBA00022475"/>
    </source>
</evidence>
<evidence type="ECO:0000313" key="11">
    <source>
        <dbReference type="EMBL" id="SDT88120.1"/>
    </source>
</evidence>
<dbReference type="Gene3D" id="1.10.287.130">
    <property type="match status" value="1"/>
</dbReference>
<evidence type="ECO:0000256" key="5">
    <source>
        <dbReference type="ARBA" id="ARBA00022553"/>
    </source>
</evidence>
<sequence>MSSSEKINALEPDFEKTPLFLKTLPVRLIIPVALTILLFILTIFFLIIPLLEKNMMDGKREGIMHLTETAWSTLDFFYSKAQRGLISQKEAKLAAITHLQQLKYGPEQEDYFWINDMTPGMIMHPYRPDLEGRDMSNFKDSAGKLLFVDMVKIVEQKDAGFVDYLWQWKGDSNKIVPKISYVKGFAPWGWIIGTGIYVEDVRQEILTITHQLIYTCSGILMLFLFLSGYIVWQGTKGEKQRIMAMEQSRLRDKQLLQADKMTSLGILVAGVAHEINNPATSLMLNAPNLKKAWASFTPILDDHFKQQQQHAVVCNMPYKDLSNRIEMMLTSMEDSAARIKRIITELKDFSRPTRVEMDDDININSVVEKSLDLTRSILKKATHHLSVYLEEGLPKISGNFQQLQQVMINLVVNACQALETPEQSIQVKTSISLNSGFIVIELSDTGPGVHPRDLNKLKEPFFTTKRDHGGTGLGLSISEKIVYDHKGIMEFYSEFGKGLTVKIFLPVSRVENKV</sequence>
<feature type="domain" description="Histidine kinase" evidence="10">
    <location>
        <begin position="270"/>
        <end position="509"/>
    </location>
</feature>
<evidence type="ECO:0000256" key="9">
    <source>
        <dbReference type="SAM" id="Phobius"/>
    </source>
</evidence>
<evidence type="ECO:0000256" key="1">
    <source>
        <dbReference type="ARBA" id="ARBA00000085"/>
    </source>
</evidence>
<keyword evidence="11" id="KW-0808">Transferase</keyword>
<dbReference type="InterPro" id="IPR005467">
    <property type="entry name" value="His_kinase_dom"/>
</dbReference>
<dbReference type="Proteomes" id="UP000199608">
    <property type="component" value="Unassembled WGS sequence"/>
</dbReference>
<dbReference type="CDD" id="cd00082">
    <property type="entry name" value="HisKA"/>
    <property type="match status" value="1"/>
</dbReference>
<keyword evidence="4" id="KW-1003">Cell membrane</keyword>
<comment type="catalytic activity">
    <reaction evidence="1">
        <text>ATP + protein L-histidine = ADP + protein N-phospho-L-histidine.</text>
        <dbReference type="EC" id="2.7.13.3"/>
    </reaction>
</comment>
<protein>
    <recommendedName>
        <fullName evidence="3">histidine kinase</fullName>
        <ecNumber evidence="3">2.7.13.3</ecNumber>
    </recommendedName>
</protein>
<dbReference type="GO" id="GO:0000155">
    <property type="term" value="F:phosphorelay sensor kinase activity"/>
    <property type="evidence" value="ECO:0007669"/>
    <property type="project" value="InterPro"/>
</dbReference>
<proteinExistence type="predicted"/>
<feature type="transmembrane region" description="Helical" evidence="9">
    <location>
        <begin position="28"/>
        <end position="51"/>
    </location>
</feature>
<dbReference type="RefSeq" id="WP_092230793.1">
    <property type="nucleotide sequence ID" value="NZ_FNLL01000002.1"/>
</dbReference>
<dbReference type="Gene3D" id="3.30.450.20">
    <property type="entry name" value="PAS domain"/>
    <property type="match status" value="1"/>
</dbReference>
<organism evidence="11 12">
    <name type="scientific">Desulfobacula phenolica</name>
    <dbReference type="NCBI Taxonomy" id="90732"/>
    <lineage>
        <taxon>Bacteria</taxon>
        <taxon>Pseudomonadati</taxon>
        <taxon>Thermodesulfobacteriota</taxon>
        <taxon>Desulfobacteria</taxon>
        <taxon>Desulfobacterales</taxon>
        <taxon>Desulfobacteraceae</taxon>
        <taxon>Desulfobacula</taxon>
    </lineage>
</organism>
<evidence type="ECO:0000313" key="12">
    <source>
        <dbReference type="Proteomes" id="UP000199608"/>
    </source>
</evidence>
<evidence type="ECO:0000256" key="8">
    <source>
        <dbReference type="ARBA" id="ARBA00023136"/>
    </source>
</evidence>
<dbReference type="InterPro" id="IPR003661">
    <property type="entry name" value="HisK_dim/P_dom"/>
</dbReference>
<dbReference type="AlphaFoldDB" id="A0A1H2DZ07"/>
<dbReference type="InterPro" id="IPR036890">
    <property type="entry name" value="HATPase_C_sf"/>
</dbReference>
<dbReference type="EMBL" id="FNLL01000002">
    <property type="protein sequence ID" value="SDT88120.1"/>
    <property type="molecule type" value="Genomic_DNA"/>
</dbReference>
<evidence type="ECO:0000256" key="6">
    <source>
        <dbReference type="ARBA" id="ARBA00022692"/>
    </source>
</evidence>
<reference evidence="12" key="1">
    <citation type="submission" date="2016-10" db="EMBL/GenBank/DDBJ databases">
        <authorList>
            <person name="Varghese N."/>
            <person name="Submissions S."/>
        </authorList>
    </citation>
    <scope>NUCLEOTIDE SEQUENCE [LARGE SCALE GENOMIC DNA]</scope>
    <source>
        <strain evidence="12">DSM 3384</strain>
    </source>
</reference>
<dbReference type="SMART" id="SM01049">
    <property type="entry name" value="Cache_2"/>
    <property type="match status" value="1"/>
</dbReference>
<accession>A0A1H2DZ07</accession>
<evidence type="ECO:0000256" key="3">
    <source>
        <dbReference type="ARBA" id="ARBA00012438"/>
    </source>
</evidence>
<dbReference type="PANTHER" id="PTHR43065:SF42">
    <property type="entry name" value="TWO-COMPONENT SENSOR PPRA"/>
    <property type="match status" value="1"/>
</dbReference>
<keyword evidence="7 9" id="KW-1133">Transmembrane helix</keyword>
<dbReference type="SUPFAM" id="SSF47384">
    <property type="entry name" value="Homodimeric domain of signal transducing histidine kinase"/>
    <property type="match status" value="1"/>
</dbReference>
<dbReference type="SUPFAM" id="SSF55874">
    <property type="entry name" value="ATPase domain of HSP90 chaperone/DNA topoisomerase II/histidine kinase"/>
    <property type="match status" value="1"/>
</dbReference>
<name>A0A1H2DZ07_9BACT</name>
<dbReference type="InterPro" id="IPR003594">
    <property type="entry name" value="HATPase_dom"/>
</dbReference>
<dbReference type="PRINTS" id="PR00344">
    <property type="entry name" value="BCTRLSENSOR"/>
</dbReference>
<dbReference type="InterPro" id="IPR033480">
    <property type="entry name" value="sCache_2"/>
</dbReference>
<dbReference type="GO" id="GO:0005886">
    <property type="term" value="C:plasma membrane"/>
    <property type="evidence" value="ECO:0007669"/>
    <property type="project" value="UniProtKB-SubCell"/>
</dbReference>
<feature type="transmembrane region" description="Helical" evidence="9">
    <location>
        <begin position="212"/>
        <end position="232"/>
    </location>
</feature>
<dbReference type="InterPro" id="IPR004358">
    <property type="entry name" value="Sig_transdc_His_kin-like_C"/>
</dbReference>
<dbReference type="Pfam" id="PF17200">
    <property type="entry name" value="sCache_2"/>
    <property type="match status" value="1"/>
</dbReference>
<comment type="subcellular location">
    <subcellularLocation>
        <location evidence="2">Cell membrane</location>
        <topology evidence="2">Multi-pass membrane protein</topology>
    </subcellularLocation>
</comment>
<keyword evidence="12" id="KW-1185">Reference proteome</keyword>
<gene>
    <name evidence="11" type="ORF">SAMN04487931_102345</name>
</gene>
<keyword evidence="6 9" id="KW-0812">Transmembrane</keyword>
<dbReference type="Gene3D" id="3.30.565.10">
    <property type="entry name" value="Histidine kinase-like ATPase, C-terminal domain"/>
    <property type="match status" value="1"/>
</dbReference>
<dbReference type="SMART" id="SM00387">
    <property type="entry name" value="HATPase_c"/>
    <property type="match status" value="1"/>
</dbReference>
<evidence type="ECO:0000259" key="10">
    <source>
        <dbReference type="PROSITE" id="PS50109"/>
    </source>
</evidence>
<dbReference type="InterPro" id="IPR036097">
    <property type="entry name" value="HisK_dim/P_sf"/>
</dbReference>
<dbReference type="Pfam" id="PF02518">
    <property type="entry name" value="HATPase_c"/>
    <property type="match status" value="1"/>
</dbReference>
<evidence type="ECO:0000256" key="7">
    <source>
        <dbReference type="ARBA" id="ARBA00022989"/>
    </source>
</evidence>
<keyword evidence="11" id="KW-0418">Kinase</keyword>
<evidence type="ECO:0000256" key="2">
    <source>
        <dbReference type="ARBA" id="ARBA00004651"/>
    </source>
</evidence>
<dbReference type="PANTHER" id="PTHR43065">
    <property type="entry name" value="SENSOR HISTIDINE KINASE"/>
    <property type="match status" value="1"/>
</dbReference>